<sequence>MRKHRHLPLVAMFCLLLSSFGSVGAQQQAAVKTIAVADIIFLVDSSWSVGKEHFQLVREFLYDVVKALDVGGNDFRFALVQFSGNPHTEFQLNTYPSTQDVLSHIANMTYVGGGAEPGKGLEYLIEKHLTKAAGSRASEGVPQVIVVLTDGQPRDDVALPSSLLNSARVNLFAVGVQDAVEGPLQEVASGPLDTHRFNLENFTTLHGIVGDLVASVRSSMTPEKAGAKGLVKDITAQESADLIFLIDGSNNIGGVNFPAIRDFLVNLIEILRVGAQQIHIGVVQYSDQPRTEFALNSYSTKADVLDAVKALGFRGGEEANTGAALEFVVENLFTQAGGSRIEEAVPQILVLISGGESSDDIREGLLAVKQAGIFSFSIGVLNADSAELQQIATDGSFAYTALDIRNLDALQELLLPNIVGVAQRLILLAAPTIVTEVIEVNKKDIVFLIDGSTALGAAPFNAIRDFVAKIVQRLEVGPDLIQVAVAQYADTVKPEFYFNTHQTRKDVMANVRKMKLMGGTTLNTGSALDFVRTNFFTSAAGCRVEEGVLPMLVLITGGKSRDAVDQAAAEMKRNRIVTLAVGSRNADLAELQEIAHERDFVFNPNDFRLQFMQAILPEVLSPIRTLSGGLIVPEPPSVTKRDIIFLLDGSLNVGNANFPFVRDFVATLVNYLDVGNDKMRVGLVQFSDTPKTEFSLYSYQTKSDIIQRLGQLRPKGGSVLNTGSALNFVLSNHFTEAGGSRINEQVPQVLVLVTAGSSADPFLQVSNELVRAGVLTFAVGVRNVDKAELEQIAFNPRMVYFMDDFSALAALPQELNKPITTYVSGGVEEVPLAPTESKKDVLFLIDGSANLLGSFPAVRDFVHKVISDLNVGSDATRVAVAQFSDTIQVEFDFAEYSSKQDMLAKVKRMRLKTGKQLNIGAALDEAIRRLFVKEAGSRIEEGVPQFLILLVAGRSTDDVVEPSDVLKHAGVVTFGIKAKNADPVELERIVYAPEFLLNVESLQRIAELQPNIVNLLRRVQLQPTVVERGEKKDVVFLIDGSDGVRRGFPLLKTFVQRVVESLDIGRDKVRVAVAQYSNTIQPEFLLDTHEDKADLVSAIQQLKLMGGSPLNTGAALDYLIKNVFTVSSGSRIAEGVPQFLILLTADRSQDDVRRPSVVLKTSGTVPFGIGIGNADLTELQTISFLPDFAISVPDFSQLDSVQQVVSNRVIRLTKQEIESLAPDLVFTSPSPAGVKRDVVFLVDGSRYAAQEFYLVRDLIGRIVNNLDVGIDTTRISVVQFSEHPHVEFLLNTHSTKDEVQNAVRQLRSKGGQLVNVGEALEFVAKTIFTRPSGSRIEEGVPQFLVILSSRKSDDDLEYPSLQVKQVGVAPMMIAKNVDTEEMIQISLSPEYVFQVSSFQELPSLEQKLLTPIETLTVDQIRRLLGDVQPPVDVSGDEKDIVFLIDSSDSVRPDGLAHIRDFISRIVQQLEVGPNKVRIGVVQFSNGVFPEFYLKTHKSKNAVLEAIRRLRLRGGSPLNAGKALDFVVKNYFIKSAGSRIEDGVPQHLVVILGDRSQDDVDRPARVITSTSIKPLGVGARNVDRDQLQVITNDPGRVLVVQDFTGLSTLEKRVQNILDELPIPTTDSPGPFPPGGKKQADIVFLLDGSINLGRDNFQEVLQFVYSVVDAIYRDGDSIQVGLAQYNSDVTDEFFLKDHSTKAQILDAINKVIYKGGRVANTGAAIKHIQERHFVKEAGSRIDQRVPQIAFIVTGGRSTDDGPRASLEITQKGVKVFAVGVKNIDLKEVSLLASESAMSFRASTAQELSELNEQVLVTLEAAMEERLCPAPTDVTRDCDLDVIIGFDVSDVGPGQNIFSSQRGLESRVESVLNRITQMQKISCTGNQAPNVRVAIMAQAQGGPVEGLDFSEYRPELLERFLDMRTRGPYYLRADTLRSYLSKFRSSPAGSTKVIIHFTDGVDEPINQLEAASSTLHSEGVNALIFVGLDRVTNFDRVMQLEFGRGFTYNRPLRVNLLDLDFELAEQLDNIAERTCCKVPCKCSGQRGDRGVPGPIGPKGVTGDLGYGGYPGDEGGAGERGPPGVNGTQGFQGCPGHRGTKGSRGFPGEKGELGEMGLDGIDGEEGDKGLPGSSGEKGYSGRRGDKGVKGERGERGDRGLRGDPGDSGADNTQRGPRGQKGEIGPMGDPGPAGLEGQDGEVGRRGMAGRRGPIGVKGTKGSPGQPGPAGEQGMRGPQGPPGQVGTPGIRGEQGVPGPRAGSGPPGPPGERGRIGPLGRKGEPGNPGPKGPNGQPGPRGEMGDDGRDGIGGPGPKGRKGERGFVGYAGPKGGPGDRGVAGGPGPKGNRGRRGNAGVPGTPGQKGEVGYPGPSGLKGEKGESRDQCALVRNIKDKCRMTCSRCTFPTGPKECPVFPTELAFAIDTSSGVVREVFNRMKQTVLRVVNNLTIAESNCPRGARVALVTYNNEVTTEIRFADARKKSSLLQQIQNFQATLTTKPRSLETAMSFVARNTFKRARSGFLMRKVAVFFSNGDTRASPQLNDAVLKLYDAGVVPVFLTSRQDAVLARALEINNTAVGHAIVLPTSGGQLNQTIQRLLTCHICLDVCDPHPSCVGTGQRPAFRDRRAAPTDVDTDIAFILDSSESTTPLQFSEMRKYISHIVTNLEISSEPKVSQHHARVAVLQQAPYEHETNSSFPPVKTEFSLTDYASKEKIINYLHNQMTQLHGTRALGSAIEHTIAHVFESVPSPRDLKVIVLMMTGKVNKKELEHLQRVVINAKCKGYFFVVLGIGRKVNAKNIYSLASEPNDVFFKLVDKPGELHEEPLLRFGTLLPSFIRSEFAFYLSPEIRKQCEWLQNGQQVQSQQPVLIGQKAYNSNNISINFTGSWLPTRPPARPSLPAPRSAQPSGQRRAPMPEPPLPAPRPRPEPPRPPRPAPWPRATPLPRERPVPPPTPKPAAGPPATPQPPRPAAGGDTVVPSPAVAFDTAKYQPGLHLPWKEDSAALRHFFLETFPSSFTACCPFWFCPAAKTHDIQITDVTESSARLRWASPEPHNTFDVTVTLAHDHSLVQRQNLTGTEHVIRGLRSGQKYVVVVTGYQKSQPKVTYTGSFSTKRPHPAPEPLPCRCWGVSLANMMLNTEPLEGPEIMDICRLQKDEGTCRNFVLKWYYDPETKSCARFWYGGCGGNENRFNTQKECEKLCTPGTINPGAVTTMGT</sequence>
<dbReference type="FunFam" id="3.40.50.410:FF:000003">
    <property type="entry name" value="Collagen type VI alpha 3 chain"/>
    <property type="match status" value="6"/>
</dbReference>
<dbReference type="InterPro" id="IPR041900">
    <property type="entry name" value="vWA_collagen_alpha3-VI-like"/>
</dbReference>
<feature type="region of interest" description="Disordered" evidence="16">
    <location>
        <begin position="2060"/>
        <end position="2375"/>
    </location>
</feature>
<keyword evidence="6" id="KW-0677">Repeat</keyword>
<keyword evidence="11" id="KW-0325">Glycoprotein</keyword>
<feature type="signal peptide" evidence="17">
    <location>
        <begin position="1"/>
        <end position="25"/>
    </location>
</feature>
<dbReference type="InterPro" id="IPR036116">
    <property type="entry name" value="FN3_sf"/>
</dbReference>
<dbReference type="PANTHER" id="PTHR24020:SF13">
    <property type="entry name" value="COLLAGEN ALPHA-3(VI) CHAIN"/>
    <property type="match status" value="1"/>
</dbReference>
<feature type="domain" description="VWFA" evidence="18">
    <location>
        <begin position="2412"/>
        <end position="2592"/>
    </location>
</feature>
<dbReference type="FunFam" id="3.40.50.410:FF:000004">
    <property type="entry name" value="collagen alpha-6(VI) chain"/>
    <property type="match status" value="1"/>
</dbReference>
<dbReference type="PRINTS" id="PR00453">
    <property type="entry name" value="VWFADOMAIN"/>
</dbReference>
<dbReference type="InterPro" id="IPR002035">
    <property type="entry name" value="VWF_A"/>
</dbReference>
<dbReference type="FunFam" id="3.40.50.410:FF:000022">
    <property type="entry name" value="Collagen type VI alpha 3 chain"/>
    <property type="match status" value="1"/>
</dbReference>
<feature type="domain" description="VWFA" evidence="18">
    <location>
        <begin position="840"/>
        <end position="1012"/>
    </location>
</feature>
<protein>
    <recommendedName>
        <fullName evidence="15">Collagen alpha-3(VI) chain</fullName>
    </recommendedName>
</protein>
<dbReference type="InterPro" id="IPR013783">
    <property type="entry name" value="Ig-like_fold"/>
</dbReference>
<gene>
    <name evidence="21" type="primary">Col6a3</name>
    <name evidence="21" type="ORF">VIDCHA_R15004</name>
</gene>
<evidence type="ECO:0000256" key="10">
    <source>
        <dbReference type="ARBA" id="ARBA00023157"/>
    </source>
</evidence>
<dbReference type="PROSITE" id="PS50279">
    <property type="entry name" value="BPTI_KUNITZ_2"/>
    <property type="match status" value="1"/>
</dbReference>
<comment type="similarity">
    <text evidence="14">Belongs to the type VI collagen family.</text>
</comment>
<organism evidence="21 22">
    <name type="scientific">Vidua chalybeata</name>
    <name type="common">Village indigobird</name>
    <dbReference type="NCBI Taxonomy" id="81927"/>
    <lineage>
        <taxon>Eukaryota</taxon>
        <taxon>Metazoa</taxon>
        <taxon>Chordata</taxon>
        <taxon>Craniata</taxon>
        <taxon>Vertebrata</taxon>
        <taxon>Euteleostomi</taxon>
        <taxon>Archelosauria</taxon>
        <taxon>Archosauria</taxon>
        <taxon>Dinosauria</taxon>
        <taxon>Saurischia</taxon>
        <taxon>Theropoda</taxon>
        <taxon>Coelurosauria</taxon>
        <taxon>Aves</taxon>
        <taxon>Neognathae</taxon>
        <taxon>Neoaves</taxon>
        <taxon>Telluraves</taxon>
        <taxon>Australaves</taxon>
        <taxon>Passeriformes</taxon>
        <taxon>Passeroidea</taxon>
        <taxon>Estrildidae</taxon>
        <taxon>Viduinae</taxon>
        <taxon>Vidua</taxon>
    </lineage>
</organism>
<dbReference type="PRINTS" id="PR00759">
    <property type="entry name" value="BASICPTASE"/>
</dbReference>
<dbReference type="GO" id="GO:0005589">
    <property type="term" value="C:collagen type VI trimer"/>
    <property type="evidence" value="ECO:0007669"/>
    <property type="project" value="UniProtKB-ARBA"/>
</dbReference>
<dbReference type="InterPro" id="IPR036465">
    <property type="entry name" value="vWFA_dom_sf"/>
</dbReference>
<reference evidence="21" key="1">
    <citation type="submission" date="2019-09" db="EMBL/GenBank/DDBJ databases">
        <title>Bird 10,000 Genomes (B10K) Project - Family phase.</title>
        <authorList>
            <person name="Zhang G."/>
        </authorList>
    </citation>
    <scope>NUCLEOTIDE SEQUENCE</scope>
    <source>
        <strain evidence="21">OUT-0048</strain>
        <tissue evidence="21">Muscle</tissue>
    </source>
</reference>
<evidence type="ECO:0000256" key="15">
    <source>
        <dbReference type="ARBA" id="ARBA00074093"/>
    </source>
</evidence>
<dbReference type="InterPro" id="IPR008160">
    <property type="entry name" value="Collagen"/>
</dbReference>
<keyword evidence="10" id="KW-1015">Disulfide bond</keyword>
<comment type="subcellular location">
    <subcellularLocation>
        <location evidence="1">Secreted</location>
        <location evidence="1">Extracellular space</location>
        <location evidence="1">Extracellular matrix</location>
    </subcellularLocation>
</comment>
<keyword evidence="9" id="KW-0176">Collagen</keyword>
<evidence type="ECO:0000256" key="8">
    <source>
        <dbReference type="ARBA" id="ARBA00022900"/>
    </source>
</evidence>
<keyword evidence="2" id="KW-0964">Secreted</keyword>
<dbReference type="CDD" id="cd01450">
    <property type="entry name" value="vWFA_subfamily_ECM"/>
    <property type="match status" value="2"/>
</dbReference>
<dbReference type="InterPro" id="IPR036880">
    <property type="entry name" value="Kunitz_BPTI_sf"/>
</dbReference>
<dbReference type="PROSITE" id="PS00280">
    <property type="entry name" value="BPTI_KUNITZ_1"/>
    <property type="match status" value="1"/>
</dbReference>
<evidence type="ECO:0000256" key="3">
    <source>
        <dbReference type="ARBA" id="ARBA00022530"/>
    </source>
</evidence>
<dbReference type="FunFam" id="3.40.50.410:FF:000037">
    <property type="entry name" value="Collagen type VI alpha 3 chain"/>
    <property type="match status" value="1"/>
</dbReference>
<keyword evidence="3" id="KW-0272">Extracellular matrix</keyword>
<evidence type="ECO:0000259" key="18">
    <source>
        <dbReference type="PROSITE" id="PS50234"/>
    </source>
</evidence>
<feature type="compositionally biased region" description="Basic and acidic residues" evidence="16">
    <location>
        <begin position="2138"/>
        <end position="2160"/>
    </location>
</feature>
<dbReference type="CDD" id="cd01481">
    <property type="entry name" value="vWA_collagen_alpha3-VI-like"/>
    <property type="match status" value="3"/>
</dbReference>
<dbReference type="FunFam" id="4.10.410.10:FF:000007">
    <property type="entry name" value="Collagen type VI alpha 3 chain"/>
    <property type="match status" value="1"/>
</dbReference>
<evidence type="ECO:0000256" key="1">
    <source>
        <dbReference type="ARBA" id="ARBA00004498"/>
    </source>
</evidence>
<evidence type="ECO:0000256" key="11">
    <source>
        <dbReference type="ARBA" id="ARBA00023180"/>
    </source>
</evidence>
<comment type="caution">
    <text evidence="21">The sequence shown here is derived from an EMBL/GenBank/DDBJ whole genome shotgun (WGS) entry which is preliminary data.</text>
</comment>
<dbReference type="Gene3D" id="4.10.410.10">
    <property type="entry name" value="Pancreatic trypsin inhibitor Kunitz domain"/>
    <property type="match status" value="1"/>
</dbReference>
<feature type="compositionally biased region" description="Gly residues" evidence="16">
    <location>
        <begin position="2060"/>
        <end position="2077"/>
    </location>
</feature>
<evidence type="ECO:0000259" key="19">
    <source>
        <dbReference type="PROSITE" id="PS50279"/>
    </source>
</evidence>
<keyword evidence="4" id="KW-0646">Protease inhibitor</keyword>
<dbReference type="InterPro" id="IPR020901">
    <property type="entry name" value="Prtase_inh_Kunz-CS"/>
</dbReference>
<dbReference type="FunFam" id="3.40.50.410:FF:000016">
    <property type="entry name" value="Collagen type VI alpha 3 chain"/>
    <property type="match status" value="1"/>
</dbReference>
<dbReference type="EMBL" id="WBNB01002836">
    <property type="protein sequence ID" value="NXB95530.1"/>
    <property type="molecule type" value="Genomic_DNA"/>
</dbReference>
<dbReference type="SUPFAM" id="SSF49265">
    <property type="entry name" value="Fibronectin type III"/>
    <property type="match status" value="1"/>
</dbReference>
<dbReference type="FunFam" id="3.40.50.410:FF:000035">
    <property type="entry name" value="collagen alpha-3(VI) chain isoform X3"/>
    <property type="match status" value="1"/>
</dbReference>
<dbReference type="InterPro" id="IPR002223">
    <property type="entry name" value="Kunitz_BPTI"/>
</dbReference>
<dbReference type="SUPFAM" id="SSF53300">
    <property type="entry name" value="vWA-like"/>
    <property type="match status" value="12"/>
</dbReference>
<comment type="function">
    <text evidence="13">Collagen VI acts as a cell-binding protein.</text>
</comment>
<dbReference type="GO" id="GO:0007155">
    <property type="term" value="P:cell adhesion"/>
    <property type="evidence" value="ECO:0007669"/>
    <property type="project" value="UniProtKB-KW"/>
</dbReference>
<feature type="domain" description="BPTI/Kunitz inhibitor" evidence="19">
    <location>
        <begin position="3145"/>
        <end position="3195"/>
    </location>
</feature>
<feature type="domain" description="VWFA" evidence="18">
    <location>
        <begin position="444"/>
        <end position="623"/>
    </location>
</feature>
<keyword evidence="22" id="KW-1185">Reference proteome</keyword>
<feature type="compositionally biased region" description="Pro residues" evidence="16">
    <location>
        <begin position="2909"/>
        <end position="2918"/>
    </location>
</feature>
<feature type="domain" description="VWFA" evidence="18">
    <location>
        <begin position="2630"/>
        <end position="2826"/>
    </location>
</feature>
<evidence type="ECO:0000256" key="2">
    <source>
        <dbReference type="ARBA" id="ARBA00022525"/>
    </source>
</evidence>
<feature type="domain" description="VWFA" evidence="18">
    <location>
        <begin position="1237"/>
        <end position="1408"/>
    </location>
</feature>
<dbReference type="Proteomes" id="UP000634236">
    <property type="component" value="Unassembled WGS sequence"/>
</dbReference>
<dbReference type="Pfam" id="PF00092">
    <property type="entry name" value="VWA"/>
    <property type="match status" value="11"/>
</dbReference>
<dbReference type="SUPFAM" id="SSF57362">
    <property type="entry name" value="BPTI-like"/>
    <property type="match status" value="1"/>
</dbReference>
<feature type="domain" description="VWFA" evidence="18">
    <location>
        <begin position="38"/>
        <end position="212"/>
    </location>
</feature>
<keyword evidence="7" id="KW-0130">Cell adhesion</keyword>
<dbReference type="FunFam" id="3.40.50.410:FF:000021">
    <property type="entry name" value="Collagen, type VI, alpha 3"/>
    <property type="match status" value="1"/>
</dbReference>
<dbReference type="Gene3D" id="3.40.50.410">
    <property type="entry name" value="von Willebrand factor, type A domain"/>
    <property type="match status" value="11"/>
</dbReference>
<feature type="compositionally biased region" description="Low complexity" evidence="16">
    <location>
        <begin position="2895"/>
        <end position="2907"/>
    </location>
</feature>
<dbReference type="InterPro" id="IPR003961">
    <property type="entry name" value="FN3_dom"/>
</dbReference>
<evidence type="ECO:0000313" key="22">
    <source>
        <dbReference type="Proteomes" id="UP000634236"/>
    </source>
</evidence>
<feature type="domain" description="VWFA" evidence="18">
    <location>
        <begin position="642"/>
        <end position="815"/>
    </location>
</feature>
<dbReference type="SMART" id="SM00327">
    <property type="entry name" value="VWA"/>
    <property type="match status" value="12"/>
</dbReference>
<dbReference type="PANTHER" id="PTHR24020">
    <property type="entry name" value="COLLAGEN ALPHA"/>
    <property type="match status" value="1"/>
</dbReference>
<dbReference type="Gene3D" id="2.60.40.10">
    <property type="entry name" value="Immunoglobulins"/>
    <property type="match status" value="1"/>
</dbReference>
<dbReference type="SMART" id="SM00060">
    <property type="entry name" value="FN3"/>
    <property type="match status" value="1"/>
</dbReference>
<feature type="compositionally biased region" description="Low complexity" evidence="16">
    <location>
        <begin position="2226"/>
        <end position="2242"/>
    </location>
</feature>
<feature type="domain" description="VWFA" evidence="18">
    <location>
        <begin position="1639"/>
        <end position="1812"/>
    </location>
</feature>
<keyword evidence="12" id="KW-0379">Hydroxylation</keyword>
<evidence type="ECO:0000256" key="4">
    <source>
        <dbReference type="ARBA" id="ARBA00022690"/>
    </source>
</evidence>
<feature type="non-terminal residue" evidence="21">
    <location>
        <position position="1"/>
    </location>
</feature>
<feature type="region of interest" description="Disordered" evidence="16">
    <location>
        <begin position="2879"/>
        <end position="2973"/>
    </location>
</feature>
<dbReference type="SMART" id="SM00131">
    <property type="entry name" value="KU"/>
    <property type="match status" value="1"/>
</dbReference>
<feature type="domain" description="VWFA" evidence="18">
    <location>
        <begin position="1439"/>
        <end position="1619"/>
    </location>
</feature>
<name>A0A851L0W5_VIDCH</name>
<dbReference type="PROSITE" id="PS50234">
    <property type="entry name" value="VWFA"/>
    <property type="match status" value="11"/>
</dbReference>
<feature type="compositionally biased region" description="Pro residues" evidence="16">
    <location>
        <begin position="2944"/>
        <end position="2964"/>
    </location>
</feature>
<feature type="domain" description="VWFA" evidence="18">
    <location>
        <begin position="1033"/>
        <end position="1209"/>
    </location>
</feature>
<feature type="compositionally biased region" description="Pro residues" evidence="16">
    <location>
        <begin position="2926"/>
        <end position="2936"/>
    </location>
</feature>
<keyword evidence="5 17" id="KW-0732">Signal</keyword>
<feature type="non-terminal residue" evidence="21">
    <location>
        <position position="3210"/>
    </location>
</feature>
<evidence type="ECO:0000256" key="9">
    <source>
        <dbReference type="ARBA" id="ARBA00023119"/>
    </source>
</evidence>
<evidence type="ECO:0000256" key="17">
    <source>
        <dbReference type="SAM" id="SignalP"/>
    </source>
</evidence>
<dbReference type="Pfam" id="PF01391">
    <property type="entry name" value="Collagen"/>
    <property type="match status" value="2"/>
</dbReference>
<evidence type="ECO:0000313" key="21">
    <source>
        <dbReference type="EMBL" id="NXB95530.1"/>
    </source>
</evidence>
<dbReference type="Pfam" id="PF00014">
    <property type="entry name" value="Kunitz_BPTI"/>
    <property type="match status" value="1"/>
</dbReference>
<evidence type="ECO:0000256" key="14">
    <source>
        <dbReference type="ARBA" id="ARBA00044000"/>
    </source>
</evidence>
<proteinExistence type="inferred from homology"/>
<evidence type="ECO:0000256" key="6">
    <source>
        <dbReference type="ARBA" id="ARBA00022737"/>
    </source>
</evidence>
<evidence type="ECO:0000256" key="7">
    <source>
        <dbReference type="ARBA" id="ARBA00022889"/>
    </source>
</evidence>
<dbReference type="CDD" id="cd22629">
    <property type="entry name" value="Kunitz_collagen_alpha3_VI"/>
    <property type="match status" value="1"/>
</dbReference>
<evidence type="ECO:0000259" key="20">
    <source>
        <dbReference type="PROSITE" id="PS50853"/>
    </source>
</evidence>
<feature type="compositionally biased region" description="Gly residues" evidence="16">
    <location>
        <begin position="2323"/>
        <end position="2341"/>
    </location>
</feature>
<feature type="compositionally biased region" description="Pro residues" evidence="16">
    <location>
        <begin position="2885"/>
        <end position="2894"/>
    </location>
</feature>
<feature type="domain" description="Fibronectin type-III" evidence="20">
    <location>
        <begin position="3024"/>
        <end position="3116"/>
    </location>
</feature>
<keyword evidence="8" id="KW-0722">Serine protease inhibitor</keyword>
<evidence type="ECO:0000256" key="12">
    <source>
        <dbReference type="ARBA" id="ARBA00023278"/>
    </source>
</evidence>
<feature type="chain" id="PRO_5032336165" description="Collagen alpha-3(VI) chain" evidence="17">
    <location>
        <begin position="26"/>
        <end position="3210"/>
    </location>
</feature>
<dbReference type="CDD" id="cd00063">
    <property type="entry name" value="FN3"/>
    <property type="match status" value="1"/>
</dbReference>
<dbReference type="InterPro" id="IPR050525">
    <property type="entry name" value="ECM_Assembly_Org"/>
</dbReference>
<feature type="domain" description="VWFA" evidence="18">
    <location>
        <begin position="241"/>
        <end position="418"/>
    </location>
</feature>
<accession>A0A851L0W5</accession>
<dbReference type="GO" id="GO:0004867">
    <property type="term" value="F:serine-type endopeptidase inhibitor activity"/>
    <property type="evidence" value="ECO:0007669"/>
    <property type="project" value="UniProtKB-KW"/>
</dbReference>
<dbReference type="PROSITE" id="PS50853">
    <property type="entry name" value="FN3"/>
    <property type="match status" value="1"/>
</dbReference>
<evidence type="ECO:0000256" key="16">
    <source>
        <dbReference type="SAM" id="MobiDB-lite"/>
    </source>
</evidence>
<evidence type="ECO:0000256" key="5">
    <source>
        <dbReference type="ARBA" id="ARBA00022729"/>
    </source>
</evidence>
<evidence type="ECO:0000256" key="13">
    <source>
        <dbReference type="ARBA" id="ARBA00043858"/>
    </source>
</evidence>